<name>A0A552LU31_9CHRO</name>
<gene>
    <name evidence="1" type="ORF">EWV88_10685</name>
</gene>
<evidence type="ECO:0000313" key="2">
    <source>
        <dbReference type="Proteomes" id="UP000318616"/>
    </source>
</evidence>
<sequence length="190" mass="22141">MSDIAILKEMIRDCAIVELEYKKEYKRDSYLLKLTEPQDNYSFVVNGMPKPDEVIVINLDKFFDVRKIFTGSKGECKRADFIIIANTPTEKVILCLEMKKGKDSKTSITKQLKGAKCFVSYCREIGREFWKQNKPDFLQDYQYRFVSIKNISISKTNTSSPKFSQKSEIHDQPEKMLKISAKAKHFQELI</sequence>
<proteinExistence type="predicted"/>
<accession>A0A552LU31</accession>
<comment type="caution">
    <text evidence="1">The sequence shown here is derived from an EMBL/GenBank/DDBJ whole genome shotgun (WGS) entry which is preliminary data.</text>
</comment>
<dbReference type="Proteomes" id="UP000318616">
    <property type="component" value="Unassembled WGS sequence"/>
</dbReference>
<reference evidence="1 2" key="1">
    <citation type="submission" date="2019-01" db="EMBL/GenBank/DDBJ databases">
        <title>Coherence of Microcystis species and biogeography revealed through population genomics.</title>
        <authorList>
            <person name="Perez-Carrascal O.M."/>
            <person name="Terrat Y."/>
            <person name="Giani A."/>
            <person name="Fortin N."/>
            <person name="Tromas N."/>
            <person name="Shapiro B.J."/>
        </authorList>
    </citation>
    <scope>NUCLEOTIDE SEQUENCE [LARGE SCALE GENOMIC DNA]</scope>
    <source>
        <strain evidence="1">Mw_MB_S_20031200_S109D</strain>
    </source>
</reference>
<protein>
    <submittedName>
        <fullName evidence="1">Uncharacterized protein</fullName>
    </submittedName>
</protein>
<dbReference type="EMBL" id="SFAP01000139">
    <property type="protein sequence ID" value="TRV23726.1"/>
    <property type="molecule type" value="Genomic_DNA"/>
</dbReference>
<dbReference type="AlphaFoldDB" id="A0A552LU31"/>
<organism evidence="1 2">
    <name type="scientific">Microcystis wesenbergii Mw_MB_S_20031200_S109D</name>
    <dbReference type="NCBI Taxonomy" id="2486241"/>
    <lineage>
        <taxon>Bacteria</taxon>
        <taxon>Bacillati</taxon>
        <taxon>Cyanobacteriota</taxon>
        <taxon>Cyanophyceae</taxon>
        <taxon>Oscillatoriophycideae</taxon>
        <taxon>Chroococcales</taxon>
        <taxon>Microcystaceae</taxon>
        <taxon>Microcystis</taxon>
    </lineage>
</organism>
<evidence type="ECO:0000313" key="1">
    <source>
        <dbReference type="EMBL" id="TRV23726.1"/>
    </source>
</evidence>